<dbReference type="EMBL" id="CAJNIZ010044550">
    <property type="protein sequence ID" value="CAE7693210.1"/>
    <property type="molecule type" value="Genomic_DNA"/>
</dbReference>
<evidence type="ECO:0000256" key="2">
    <source>
        <dbReference type="SAM" id="SignalP"/>
    </source>
</evidence>
<gene>
    <name evidence="3" type="ORF">SPIL2461_LOCUS19429</name>
</gene>
<organism evidence="3 4">
    <name type="scientific">Symbiodinium pilosum</name>
    <name type="common">Dinoflagellate</name>
    <dbReference type="NCBI Taxonomy" id="2952"/>
    <lineage>
        <taxon>Eukaryota</taxon>
        <taxon>Sar</taxon>
        <taxon>Alveolata</taxon>
        <taxon>Dinophyceae</taxon>
        <taxon>Suessiales</taxon>
        <taxon>Symbiodiniaceae</taxon>
        <taxon>Symbiodinium</taxon>
    </lineage>
</organism>
<dbReference type="InterPro" id="IPR036383">
    <property type="entry name" value="TSP1_rpt_sf"/>
</dbReference>
<sequence>MVLAFIPFLAAVAASSSISECSGATCLRPRMGRGISLLQASRNKSALVPATAESSLNSSKAQSASNSSKAHTSVNSSKGQSSSNSSKAQSSFNSSQAQNSLNSSTLTDAVAAAEALGNATEQAISGTSTSAVGDDSTVAVNLSEPGVSVNYSEVLDPGKQPALRAPYTQQQNETVPIIKPIKGAAPLPEPEASNITAAMRDCMLGDWGEWSECVSDGASGFEGPHQMRRRSVIQPWLPGGSRCGSTQEVQGCNLISAANTIVNLNVG</sequence>
<feature type="region of interest" description="Disordered" evidence="1">
    <location>
        <begin position="49"/>
        <end position="99"/>
    </location>
</feature>
<dbReference type="Proteomes" id="UP000649617">
    <property type="component" value="Unassembled WGS sequence"/>
</dbReference>
<accession>A0A812WNZ5</accession>
<comment type="caution">
    <text evidence="3">The sequence shown here is derived from an EMBL/GenBank/DDBJ whole genome shotgun (WGS) entry which is preliminary data.</text>
</comment>
<dbReference type="AlphaFoldDB" id="A0A812WNZ5"/>
<feature type="compositionally biased region" description="Low complexity" evidence="1">
    <location>
        <begin position="52"/>
        <end position="99"/>
    </location>
</feature>
<dbReference type="Gene3D" id="2.20.100.10">
    <property type="entry name" value="Thrombospondin type-1 (TSP1) repeat"/>
    <property type="match status" value="1"/>
</dbReference>
<dbReference type="OrthoDB" id="98591at2759"/>
<protein>
    <submittedName>
        <fullName evidence="3">Uncharacterized protein</fullName>
    </submittedName>
</protein>
<proteinExistence type="predicted"/>
<name>A0A812WNZ5_SYMPI</name>
<keyword evidence="4" id="KW-1185">Reference proteome</keyword>
<feature type="signal peptide" evidence="2">
    <location>
        <begin position="1"/>
        <end position="23"/>
    </location>
</feature>
<feature type="chain" id="PRO_5032752381" evidence="2">
    <location>
        <begin position="24"/>
        <end position="267"/>
    </location>
</feature>
<evidence type="ECO:0000313" key="3">
    <source>
        <dbReference type="EMBL" id="CAE7693210.1"/>
    </source>
</evidence>
<evidence type="ECO:0000313" key="4">
    <source>
        <dbReference type="Proteomes" id="UP000649617"/>
    </source>
</evidence>
<reference evidence="3" key="1">
    <citation type="submission" date="2021-02" db="EMBL/GenBank/DDBJ databases">
        <authorList>
            <person name="Dougan E. K."/>
            <person name="Rhodes N."/>
            <person name="Thang M."/>
            <person name="Chan C."/>
        </authorList>
    </citation>
    <scope>NUCLEOTIDE SEQUENCE</scope>
</reference>
<dbReference type="SUPFAM" id="SSF82895">
    <property type="entry name" value="TSP-1 type 1 repeat"/>
    <property type="match status" value="1"/>
</dbReference>
<keyword evidence="2" id="KW-0732">Signal</keyword>
<evidence type="ECO:0000256" key="1">
    <source>
        <dbReference type="SAM" id="MobiDB-lite"/>
    </source>
</evidence>